<keyword evidence="2" id="KW-0560">Oxidoreductase</keyword>
<dbReference type="InterPro" id="IPR036291">
    <property type="entry name" value="NAD(P)-bd_dom_sf"/>
</dbReference>
<dbReference type="PRINTS" id="PR00081">
    <property type="entry name" value="GDHRDH"/>
</dbReference>
<organism evidence="4">
    <name type="scientific">Xylotrechus quadripes</name>
    <dbReference type="NCBI Taxonomy" id="554073"/>
    <lineage>
        <taxon>Eukaryota</taxon>
        <taxon>Metazoa</taxon>
        <taxon>Ecdysozoa</taxon>
        <taxon>Arthropoda</taxon>
        <taxon>Hexapoda</taxon>
        <taxon>Insecta</taxon>
        <taxon>Pterygota</taxon>
        <taxon>Neoptera</taxon>
        <taxon>Endopterygota</taxon>
        <taxon>Coleoptera</taxon>
        <taxon>Polyphaga</taxon>
        <taxon>Cucujiformia</taxon>
        <taxon>Chrysomeloidea</taxon>
        <taxon>Cerambycidae</taxon>
        <taxon>Cerambycinae</taxon>
        <taxon>Clytini</taxon>
        <taxon>Xylotrechus</taxon>
    </lineage>
</organism>
<evidence type="ECO:0000256" key="3">
    <source>
        <dbReference type="RuleBase" id="RU000363"/>
    </source>
</evidence>
<dbReference type="FunFam" id="3.40.50.720:FF:000047">
    <property type="entry name" value="NADP-dependent L-serine/L-allo-threonine dehydrogenase"/>
    <property type="match status" value="1"/>
</dbReference>
<dbReference type="PANTHER" id="PTHR43115:SF4">
    <property type="entry name" value="DEHYDROGENASE_REDUCTASE SDR FAMILY MEMBER 11"/>
    <property type="match status" value="1"/>
</dbReference>
<dbReference type="PANTHER" id="PTHR43115">
    <property type="entry name" value="DEHYDROGENASE/REDUCTASE SDR FAMILY MEMBER 11"/>
    <property type="match status" value="1"/>
</dbReference>
<accession>A0A4D6T017</accession>
<comment type="similarity">
    <text evidence="1 3">Belongs to the short-chain dehydrogenases/reductases (SDR) family.</text>
</comment>
<dbReference type="PRINTS" id="PR00080">
    <property type="entry name" value="SDRFAMILY"/>
</dbReference>
<dbReference type="InterPro" id="IPR020904">
    <property type="entry name" value="Sc_DH/Rdtase_CS"/>
</dbReference>
<name>A0A4D6T017_9CUCU</name>
<evidence type="ECO:0000256" key="1">
    <source>
        <dbReference type="ARBA" id="ARBA00006484"/>
    </source>
</evidence>
<dbReference type="InterPro" id="IPR002347">
    <property type="entry name" value="SDR_fam"/>
</dbReference>
<reference evidence="4" key="1">
    <citation type="submission" date="2018-12" db="EMBL/GenBank/DDBJ databases">
        <title>Construction and analysis of a forward subtracted suppression subtractive hybridisation (SSH) cDNA library from the bark tissue of robusta coffee (Coffea canephora Cv. CxR) subjected to coffee white stem borer (CWSB) (Xylotrechus quadripes) infestation.</title>
        <authorList>
            <person name="Sreenath H.L."/>
            <person name="Bharathi K."/>
            <person name="Santosh P."/>
        </authorList>
    </citation>
    <scope>NUCLEOTIDE SEQUENCE</scope>
</reference>
<evidence type="ECO:0000256" key="2">
    <source>
        <dbReference type="ARBA" id="ARBA00023002"/>
    </source>
</evidence>
<sequence>MVLSMDRWVGKVAVVTGASSGIGEAVAEQLVEKGLKVVGLARRKERLDELAKKLEGKKGKFQGIKTDLKKEEDILNAFKLIKEKIGPVHILINNAGATKGDTLSDGSTETWINTFKLNVIGLCIATREAIRDMKANNVDGHIVHMNSLLGHQVMNFPQLNVYPATKFAITALAETLRLELNGQKSKIKITSISPWMVETEIMPDFLKSEEIRKSGKILEAEQIADSIVYALSTPPHVQIQEVIIRPVLDL</sequence>
<dbReference type="Gene3D" id="3.40.50.720">
    <property type="entry name" value="NAD(P)-binding Rossmann-like Domain"/>
    <property type="match status" value="1"/>
</dbReference>
<dbReference type="EMBL" id="MK292140">
    <property type="protein sequence ID" value="QCG74692.1"/>
    <property type="molecule type" value="mRNA"/>
</dbReference>
<evidence type="ECO:0000313" key="4">
    <source>
        <dbReference type="EMBL" id="QCG74692.1"/>
    </source>
</evidence>
<dbReference type="AlphaFoldDB" id="A0A4D6T017"/>
<proteinExistence type="evidence at transcript level"/>
<dbReference type="GO" id="GO:0016616">
    <property type="term" value="F:oxidoreductase activity, acting on the CH-OH group of donors, NAD or NADP as acceptor"/>
    <property type="evidence" value="ECO:0007669"/>
    <property type="project" value="UniProtKB-ARBA"/>
</dbReference>
<dbReference type="SUPFAM" id="SSF51735">
    <property type="entry name" value="NAD(P)-binding Rossmann-fold domains"/>
    <property type="match status" value="1"/>
</dbReference>
<protein>
    <submittedName>
        <fullName evidence="4">Farnesol dehydrogenase-like protein</fullName>
    </submittedName>
</protein>
<dbReference type="Pfam" id="PF00106">
    <property type="entry name" value="adh_short"/>
    <property type="match status" value="1"/>
</dbReference>
<dbReference type="PROSITE" id="PS00061">
    <property type="entry name" value="ADH_SHORT"/>
    <property type="match status" value="1"/>
</dbReference>